<dbReference type="EMBL" id="CP137573">
    <property type="protein sequence ID" value="WOX21754.1"/>
    <property type="molecule type" value="Genomic_DNA"/>
</dbReference>
<proteinExistence type="predicted"/>
<keyword evidence="2" id="KW-1185">Reference proteome</keyword>
<evidence type="ECO:0000313" key="1">
    <source>
        <dbReference type="EMBL" id="WOX21754.1"/>
    </source>
</evidence>
<name>A0ABZ0LQJ1_9ACTN</name>
<gene>
    <name evidence="1" type="ORF">R2D22_10215</name>
</gene>
<sequence>MTLQSFRTRVEQLLSDLDRSPAAHRHLADSRVGADAYGEGFAAATELHASYARIRARLEALSRTFGDTIESMGIAIHLADRGYADVDEDLKRRFAELQRRARAQYAIGEPAAPSTATSTVATGGFS</sequence>
<organism evidence="1 2">
    <name type="scientific">Streptomyces solicathayae</name>
    <dbReference type="NCBI Taxonomy" id="3081768"/>
    <lineage>
        <taxon>Bacteria</taxon>
        <taxon>Bacillati</taxon>
        <taxon>Actinomycetota</taxon>
        <taxon>Actinomycetes</taxon>
        <taxon>Kitasatosporales</taxon>
        <taxon>Streptomycetaceae</taxon>
        <taxon>Streptomyces</taxon>
    </lineage>
</organism>
<dbReference type="RefSeq" id="WP_318102777.1">
    <property type="nucleotide sequence ID" value="NZ_CP137573.1"/>
</dbReference>
<reference evidence="1 2" key="1">
    <citation type="submission" date="2023-10" db="EMBL/GenBank/DDBJ databases">
        <title>The genome sequence of Streptomyces sp. HUAS YS2.</title>
        <authorList>
            <person name="Mo P."/>
        </authorList>
    </citation>
    <scope>NUCLEOTIDE SEQUENCE [LARGE SCALE GENOMIC DNA]</scope>
    <source>
        <strain evidence="1 2">HUAS YS2</strain>
    </source>
</reference>
<protein>
    <submittedName>
        <fullName evidence="1">Uncharacterized protein</fullName>
    </submittedName>
</protein>
<dbReference type="Proteomes" id="UP001301731">
    <property type="component" value="Chromosome"/>
</dbReference>
<evidence type="ECO:0000313" key="2">
    <source>
        <dbReference type="Proteomes" id="UP001301731"/>
    </source>
</evidence>
<accession>A0ABZ0LQJ1</accession>